<feature type="signal peptide" evidence="1">
    <location>
        <begin position="1"/>
        <end position="17"/>
    </location>
</feature>
<comment type="caution">
    <text evidence="2">The sequence shown here is derived from an EMBL/GenBank/DDBJ whole genome shotgun (WGS) entry which is preliminary data.</text>
</comment>
<evidence type="ECO:0008006" key="4">
    <source>
        <dbReference type="Google" id="ProtNLM"/>
    </source>
</evidence>
<keyword evidence="3" id="KW-1185">Reference proteome</keyword>
<reference evidence="2 3" key="1">
    <citation type="submission" date="2019-07" db="EMBL/GenBank/DDBJ databases">
        <title>Caenimonas sedimenti sp. nov., isolated from activated sludge.</title>
        <authorList>
            <person name="Xu J."/>
        </authorList>
    </citation>
    <scope>NUCLEOTIDE SEQUENCE [LARGE SCALE GENOMIC DNA]</scope>
    <source>
        <strain evidence="2 3">HX-9-20</strain>
    </source>
</reference>
<proteinExistence type="predicted"/>
<dbReference type="AlphaFoldDB" id="A0A562ZR81"/>
<protein>
    <recommendedName>
        <fullName evidence="4">Lipoprotein</fullName>
    </recommendedName>
</protein>
<gene>
    <name evidence="2" type="ORF">FN976_12380</name>
</gene>
<dbReference type="PROSITE" id="PS51257">
    <property type="entry name" value="PROKAR_LIPOPROTEIN"/>
    <property type="match status" value="1"/>
</dbReference>
<feature type="chain" id="PRO_5021908741" description="Lipoprotein" evidence="1">
    <location>
        <begin position="18"/>
        <end position="277"/>
    </location>
</feature>
<dbReference type="Proteomes" id="UP000318199">
    <property type="component" value="Unassembled WGS sequence"/>
</dbReference>
<sequence length="277" mass="29985">MNFRGLCAAVLAAFALAGCCGEEGSENPTLFAAVCQAEKDLAEPNTGLWWNPQENGRGFFIERQDERILVSAYVFDDDGRATWSTGFATQQSDGSYTGTLTRYSGGQTLEGSYRPPDTSSAIATMVLEFDTATTGTLEVKLTGSDDKHLITLEQFRGDGGPPSNATFANGTWWNEDESGRAFVIEVQGNNVTLGSFMYDKDGSPVWYRATGQLATTSSFTLTLTQFADGQTLTGPYQQPRTLSASLGSVTFQARTATKATMTLPDGRQVPLQRFTFD</sequence>
<dbReference type="EMBL" id="VOBQ01000009">
    <property type="protein sequence ID" value="TWO71109.1"/>
    <property type="molecule type" value="Genomic_DNA"/>
</dbReference>
<organism evidence="2 3">
    <name type="scientific">Caenimonas sedimenti</name>
    <dbReference type="NCBI Taxonomy" id="2596921"/>
    <lineage>
        <taxon>Bacteria</taxon>
        <taxon>Pseudomonadati</taxon>
        <taxon>Pseudomonadota</taxon>
        <taxon>Betaproteobacteria</taxon>
        <taxon>Burkholderiales</taxon>
        <taxon>Comamonadaceae</taxon>
        <taxon>Caenimonas</taxon>
    </lineage>
</organism>
<evidence type="ECO:0000256" key="1">
    <source>
        <dbReference type="SAM" id="SignalP"/>
    </source>
</evidence>
<dbReference type="OrthoDB" id="8949730at2"/>
<name>A0A562ZR81_9BURK</name>
<evidence type="ECO:0000313" key="2">
    <source>
        <dbReference type="EMBL" id="TWO71109.1"/>
    </source>
</evidence>
<dbReference type="RefSeq" id="WP_145893339.1">
    <property type="nucleotide sequence ID" value="NZ_VOBQ01000009.1"/>
</dbReference>
<accession>A0A562ZR81</accession>
<evidence type="ECO:0000313" key="3">
    <source>
        <dbReference type="Proteomes" id="UP000318199"/>
    </source>
</evidence>
<keyword evidence="1" id="KW-0732">Signal</keyword>